<feature type="region of interest" description="Disordered" evidence="2">
    <location>
        <begin position="240"/>
        <end position="301"/>
    </location>
</feature>
<comment type="caution">
    <text evidence="3">The sequence shown here is derived from an EMBL/GenBank/DDBJ whole genome shotgun (WGS) entry which is preliminary data.</text>
</comment>
<evidence type="ECO:0000313" key="3">
    <source>
        <dbReference type="EMBL" id="TMW62513.1"/>
    </source>
</evidence>
<keyword evidence="4" id="KW-1185">Reference proteome</keyword>
<sequence length="301" mass="33487">MRKSVMRRTGVNGGIGGGGVATSSIGYVYGVMAEVERLRADVGVLTEKNQQLAKELNVTKMELARVRKAQTIELGGKVASWLKARNLVKTVKSQGTQCDESGLDISSASDRYTPPATPPTRKSLSTPPRLVRTLSPKVKTVRRELVLITRRPSAGIEQGDVVMRSVSPEKPPCPSTSRFSTDDLFPSPNFCQTRTKRHQSGPIRRLRRRNRELTYIEPRLNTKIRRGDYYGLLRRSALKHSTSGSTSGHSSPPSVTKSSQTPKRSPETLGRRMTRPRQPISYELPKLNTKLRQGDKFTFTT</sequence>
<dbReference type="Proteomes" id="UP000794436">
    <property type="component" value="Unassembled WGS sequence"/>
</dbReference>
<dbReference type="AlphaFoldDB" id="A0A8K1CHD4"/>
<accession>A0A8K1CHD4</accession>
<dbReference type="EMBL" id="SPLM01000073">
    <property type="protein sequence ID" value="TMW62513.1"/>
    <property type="molecule type" value="Genomic_DNA"/>
</dbReference>
<feature type="compositionally biased region" description="Low complexity" evidence="2">
    <location>
        <begin position="240"/>
        <end position="254"/>
    </location>
</feature>
<feature type="region of interest" description="Disordered" evidence="2">
    <location>
        <begin position="165"/>
        <end position="205"/>
    </location>
</feature>
<feature type="compositionally biased region" description="Basic residues" evidence="2">
    <location>
        <begin position="194"/>
        <end position="205"/>
    </location>
</feature>
<feature type="region of interest" description="Disordered" evidence="2">
    <location>
        <begin position="97"/>
        <end position="127"/>
    </location>
</feature>
<feature type="compositionally biased region" description="Polar residues" evidence="2">
    <location>
        <begin position="97"/>
        <end position="110"/>
    </location>
</feature>
<evidence type="ECO:0000313" key="4">
    <source>
        <dbReference type="Proteomes" id="UP000794436"/>
    </source>
</evidence>
<gene>
    <name evidence="3" type="ORF">Poli38472_005131</name>
</gene>
<evidence type="ECO:0000256" key="2">
    <source>
        <dbReference type="SAM" id="MobiDB-lite"/>
    </source>
</evidence>
<protein>
    <recommendedName>
        <fullName evidence="5">Shugoshin C-terminal domain-containing protein</fullName>
    </recommendedName>
</protein>
<proteinExistence type="predicted"/>
<feature type="coiled-coil region" evidence="1">
    <location>
        <begin position="35"/>
        <end position="69"/>
    </location>
</feature>
<reference evidence="3" key="1">
    <citation type="submission" date="2019-03" db="EMBL/GenBank/DDBJ databases">
        <title>Long read genome sequence of the mycoparasitic Pythium oligandrum ATCC 38472 isolated from sugarbeet rhizosphere.</title>
        <authorList>
            <person name="Gaulin E."/>
        </authorList>
    </citation>
    <scope>NUCLEOTIDE SEQUENCE</scope>
    <source>
        <strain evidence="3">ATCC 38472_TT</strain>
    </source>
</reference>
<dbReference type="OrthoDB" id="106849at2759"/>
<name>A0A8K1CHD4_PYTOL</name>
<organism evidence="3 4">
    <name type="scientific">Pythium oligandrum</name>
    <name type="common">Mycoparasitic fungus</name>
    <dbReference type="NCBI Taxonomy" id="41045"/>
    <lineage>
        <taxon>Eukaryota</taxon>
        <taxon>Sar</taxon>
        <taxon>Stramenopiles</taxon>
        <taxon>Oomycota</taxon>
        <taxon>Peronosporomycetes</taxon>
        <taxon>Pythiales</taxon>
        <taxon>Pythiaceae</taxon>
        <taxon>Pythium</taxon>
    </lineage>
</organism>
<keyword evidence="1" id="KW-0175">Coiled coil</keyword>
<evidence type="ECO:0000256" key="1">
    <source>
        <dbReference type="SAM" id="Coils"/>
    </source>
</evidence>
<evidence type="ECO:0008006" key="5">
    <source>
        <dbReference type="Google" id="ProtNLM"/>
    </source>
</evidence>